<accession>A0A9D4URX9</accession>
<feature type="region of interest" description="Disordered" evidence="1">
    <location>
        <begin position="802"/>
        <end position="940"/>
    </location>
</feature>
<feature type="region of interest" description="Disordered" evidence="1">
    <location>
        <begin position="421"/>
        <end position="459"/>
    </location>
</feature>
<feature type="compositionally biased region" description="Basic and acidic residues" evidence="1">
    <location>
        <begin position="433"/>
        <end position="448"/>
    </location>
</feature>
<keyword evidence="3" id="KW-1185">Reference proteome</keyword>
<comment type="caution">
    <text evidence="2">The sequence shown here is derived from an EMBL/GenBank/DDBJ whole genome shotgun (WGS) entry which is preliminary data.</text>
</comment>
<feature type="compositionally biased region" description="Polar residues" evidence="1">
    <location>
        <begin position="899"/>
        <end position="937"/>
    </location>
</feature>
<proteinExistence type="predicted"/>
<feature type="compositionally biased region" description="Basic and acidic residues" evidence="1">
    <location>
        <begin position="802"/>
        <end position="817"/>
    </location>
</feature>
<dbReference type="Proteomes" id="UP000886520">
    <property type="component" value="Chromosome 12"/>
</dbReference>
<evidence type="ECO:0000256" key="1">
    <source>
        <dbReference type="SAM" id="MobiDB-lite"/>
    </source>
</evidence>
<evidence type="ECO:0000313" key="2">
    <source>
        <dbReference type="EMBL" id="KAI5072764.1"/>
    </source>
</evidence>
<reference evidence="2" key="1">
    <citation type="submission" date="2021-01" db="EMBL/GenBank/DDBJ databases">
        <title>Adiantum capillus-veneris genome.</title>
        <authorList>
            <person name="Fang Y."/>
            <person name="Liao Q."/>
        </authorList>
    </citation>
    <scope>NUCLEOTIDE SEQUENCE</scope>
    <source>
        <strain evidence="2">H3</strain>
        <tissue evidence="2">Leaf</tissue>
    </source>
</reference>
<feature type="compositionally biased region" description="Polar residues" evidence="1">
    <location>
        <begin position="867"/>
        <end position="878"/>
    </location>
</feature>
<dbReference type="OrthoDB" id="2020180at2759"/>
<feature type="compositionally biased region" description="Polar residues" evidence="1">
    <location>
        <begin position="831"/>
        <end position="853"/>
    </location>
</feature>
<dbReference type="AlphaFoldDB" id="A0A9D4URX9"/>
<evidence type="ECO:0000313" key="3">
    <source>
        <dbReference type="Proteomes" id="UP000886520"/>
    </source>
</evidence>
<feature type="region of interest" description="Disordered" evidence="1">
    <location>
        <begin position="1003"/>
        <end position="1057"/>
    </location>
</feature>
<dbReference type="PANTHER" id="PTHR31008">
    <property type="entry name" value="COP1-INTERACTING PROTEIN-RELATED"/>
    <property type="match status" value="1"/>
</dbReference>
<evidence type="ECO:0008006" key="4">
    <source>
        <dbReference type="Google" id="ProtNLM"/>
    </source>
</evidence>
<dbReference type="EMBL" id="JABFUD020000012">
    <property type="protein sequence ID" value="KAI5072764.1"/>
    <property type="molecule type" value="Genomic_DNA"/>
</dbReference>
<organism evidence="2 3">
    <name type="scientific">Adiantum capillus-veneris</name>
    <name type="common">Maidenhair fern</name>
    <dbReference type="NCBI Taxonomy" id="13818"/>
    <lineage>
        <taxon>Eukaryota</taxon>
        <taxon>Viridiplantae</taxon>
        <taxon>Streptophyta</taxon>
        <taxon>Embryophyta</taxon>
        <taxon>Tracheophyta</taxon>
        <taxon>Polypodiopsida</taxon>
        <taxon>Polypodiidae</taxon>
        <taxon>Polypodiales</taxon>
        <taxon>Pteridineae</taxon>
        <taxon>Pteridaceae</taxon>
        <taxon>Vittarioideae</taxon>
        <taxon>Adiantum</taxon>
    </lineage>
</organism>
<protein>
    <recommendedName>
        <fullName evidence="4">COP1-interacting protein 7</fullName>
    </recommendedName>
</protein>
<gene>
    <name evidence="2" type="ORF">GOP47_0012870</name>
</gene>
<sequence>MDLQTALDHAIFQLTPTRTRYELFVVARDVTERMTSGLLKPFLLHLQAAEEQLAKGGYSIKLEPPARSKAPWFTKGTVERFVRFVSSPLVIERGNTIEMELVQLEETIKMQTLTAAKVEDPLLDESSSIYLLGEKSLSPFGKPRPLKKIRQDSAENDSGAISTNSKQQLLRALQARRLVLQKEQGMAFARAAAAGFELVPLLQLIMFAECFGAPRLRDACCSFVTLCRKRQIAGFCIGELNLIDQDISWALLNPACVSILKSMEKGEPLEGKSDENDAVLLKTVGDPSVEGDQKVFSRAINSEDPSLKIQYEQQLPSFHAHLNPSGQFSDWSNSAAVYQGWPAMYIDRNGPSATFNGYHYGYSPGSQQSFTAFSDMSPSATGLFCYSAGVTSHEIQANQQTSPSLDMNGFPILKKLQIGHRGKKKGRMATQDVKSDESFTHGYEKDSSSDMTDSTLERSDSSKAALEVLQDDYASKGLVAYGLKQGVSSTAEFRKNRLKVAEVDSGFIGRTHFSEFSEVPSCRDDAALTDASVTLLQKNDVPHLNGSFALHQAYETTPNVQKSFREVSDDKALFLFEQCRDDSIGSRSKKRLEFQEPETHCKQKVVGEMKVIDDSFFACSPAVTGEHRMKPAIESELQGNQIYDKMSKQALRVNSVVSSRHEPDDLLMLHRQRNHEPSRNTSDVLNFDAELRDSGKHATLLKSHKTSMDSQKTLMGSEPSQERVKNFLNHYNEKREAKLRDNACSSKRAEREGKLNAIKEDLDRRKVDLAKVTRPERARLQTEAQLRADKLRMYKADLLKSKKEKEEEEKRRLDKLKAQRQSRIAARSNLVGRSNANSLNPRGQMSSQSSSLKLTPAASRKSRNSLRDSQGNISSSQLARHLKEHTLSSSPKGAIRQPVRSSTSSILRQTGKASNGSQSSMKAGTLKSPQRTTSPPIKSNRVFSAVFNRNMQTSRPSFIGKKENSTIVDKKQGFLPGSGSGLLLDKRLKRLPSKEMLKTVNEPKQEGRTFLKKGSGGGAGVSSRNVQKLKLASPHPAMKTDKTPLSTSGTRASRLDSKQRNEVKIFEGSTRVATSGSTIEKNKMSLSTPLAVGGQSTRVSATSKLADSAKLEAGQAKVYLYTKPSGAEGMIMQSNSTQIGACSAPEKNHLNTERSTLKGSLGNSAMSRLMLFDTSCKVNGDPNISSTLSSAMDSPQTLYNQQSNGIKKLSSLGHMSLPIISPTRSEDQEVHIFEWIQMTTAYVETYIN</sequence>
<name>A0A9D4URX9_ADICA</name>
<dbReference type="PANTHER" id="PTHR31008:SF2">
    <property type="entry name" value="COP1-INTERACTING PROTEIN-LIKE PROTEIN"/>
    <property type="match status" value="1"/>
</dbReference>